<feature type="signal peptide" evidence="1">
    <location>
        <begin position="1"/>
        <end position="24"/>
    </location>
</feature>
<feature type="domain" description="SCP" evidence="2">
    <location>
        <begin position="45"/>
        <end position="162"/>
    </location>
</feature>
<dbReference type="AlphaFoldDB" id="A0A7X3S6X3"/>
<reference evidence="3 4" key="1">
    <citation type="submission" date="2019-12" db="EMBL/GenBank/DDBJ databases">
        <authorList>
            <person name="Li M."/>
        </authorList>
    </citation>
    <scope>NUCLEOTIDE SEQUENCE [LARGE SCALE GENOMIC DNA]</scope>
    <source>
        <strain evidence="3 4">GBMRC 2046</strain>
    </source>
</reference>
<evidence type="ECO:0000313" key="4">
    <source>
        <dbReference type="Proteomes" id="UP000433101"/>
    </source>
</evidence>
<dbReference type="CDD" id="cd05379">
    <property type="entry name" value="CAP_bacterial"/>
    <property type="match status" value="1"/>
</dbReference>
<dbReference type="PROSITE" id="PS51257">
    <property type="entry name" value="PROKAR_LIPOPROTEIN"/>
    <property type="match status" value="1"/>
</dbReference>
<dbReference type="Gene3D" id="3.40.33.10">
    <property type="entry name" value="CAP"/>
    <property type="match status" value="1"/>
</dbReference>
<dbReference type="PANTHER" id="PTHR31157">
    <property type="entry name" value="SCP DOMAIN-CONTAINING PROTEIN"/>
    <property type="match status" value="1"/>
</dbReference>
<dbReference type="Proteomes" id="UP000433101">
    <property type="component" value="Unassembled WGS sequence"/>
</dbReference>
<dbReference type="InterPro" id="IPR014044">
    <property type="entry name" value="CAP_dom"/>
</dbReference>
<protein>
    <submittedName>
        <fullName evidence="3">CAP domain-containing protein</fullName>
    </submittedName>
</protein>
<evidence type="ECO:0000313" key="3">
    <source>
        <dbReference type="EMBL" id="MXN64273.1"/>
    </source>
</evidence>
<feature type="chain" id="PRO_5030509873" evidence="1">
    <location>
        <begin position="25"/>
        <end position="175"/>
    </location>
</feature>
<keyword evidence="4" id="KW-1185">Reference proteome</keyword>
<name>A0A7X3S6X3_9HYPH</name>
<sequence>MRRKLRAGALVSLAMAGMFLSACASFGPGGDADVVDVPVDRSAALAKVNAYRSSRGLHALSLDPRLNEVSKEMAHLIAQRDSMNVRAHSASGLARRLDGSGYENYAGAENLGAGYRDFDAALAGWKGSKDHDKNLLNPYVTRIGLARTKRSDGKWQNFWVMILSRPKEDGPPAVN</sequence>
<comment type="caution">
    <text evidence="3">The sequence shown here is derived from an EMBL/GenBank/DDBJ whole genome shotgun (WGS) entry which is preliminary data.</text>
</comment>
<dbReference type="PANTHER" id="PTHR31157:SF1">
    <property type="entry name" value="SCP DOMAIN-CONTAINING PROTEIN"/>
    <property type="match status" value="1"/>
</dbReference>
<evidence type="ECO:0000259" key="2">
    <source>
        <dbReference type="Pfam" id="PF00188"/>
    </source>
</evidence>
<gene>
    <name evidence="3" type="ORF">GR183_05105</name>
</gene>
<dbReference type="InterPro" id="IPR035940">
    <property type="entry name" value="CAP_sf"/>
</dbReference>
<dbReference type="SUPFAM" id="SSF55797">
    <property type="entry name" value="PR-1-like"/>
    <property type="match status" value="1"/>
</dbReference>
<proteinExistence type="predicted"/>
<dbReference type="Pfam" id="PF00188">
    <property type="entry name" value="CAP"/>
    <property type="match status" value="1"/>
</dbReference>
<dbReference type="EMBL" id="WUMV01000002">
    <property type="protein sequence ID" value="MXN64273.1"/>
    <property type="molecule type" value="Genomic_DNA"/>
</dbReference>
<keyword evidence="1" id="KW-0732">Signal</keyword>
<evidence type="ECO:0000256" key="1">
    <source>
        <dbReference type="SAM" id="SignalP"/>
    </source>
</evidence>
<accession>A0A7X3S6X3</accession>
<dbReference type="RefSeq" id="WP_160774517.1">
    <property type="nucleotide sequence ID" value="NZ_WUMV01000002.1"/>
</dbReference>
<organism evidence="3 4">
    <name type="scientific">Stappia sediminis</name>
    <dbReference type="NCBI Taxonomy" id="2692190"/>
    <lineage>
        <taxon>Bacteria</taxon>
        <taxon>Pseudomonadati</taxon>
        <taxon>Pseudomonadota</taxon>
        <taxon>Alphaproteobacteria</taxon>
        <taxon>Hyphomicrobiales</taxon>
        <taxon>Stappiaceae</taxon>
        <taxon>Stappia</taxon>
    </lineage>
</organism>